<name>B7K5B3_RIPO1</name>
<evidence type="ECO:0000313" key="1">
    <source>
        <dbReference type="EMBL" id="ACK67939.1"/>
    </source>
</evidence>
<dbReference type="SUPFAM" id="SSF56784">
    <property type="entry name" value="HAD-like"/>
    <property type="match status" value="1"/>
</dbReference>
<dbReference type="NCBIfam" id="TIGR01484">
    <property type="entry name" value="HAD-SF-IIB"/>
    <property type="match status" value="1"/>
</dbReference>
<proteinExistence type="predicted"/>
<keyword evidence="1" id="KW-0378">Hydrolase</keyword>
<dbReference type="STRING" id="41431.PCC8801_4000"/>
<dbReference type="RefSeq" id="WP_012597193.1">
    <property type="nucleotide sequence ID" value="NC_011726.1"/>
</dbReference>
<dbReference type="SFLD" id="SFLDS00003">
    <property type="entry name" value="Haloacid_Dehalogenase"/>
    <property type="match status" value="1"/>
</dbReference>
<sequence>MNIRLLVLDIDGTIAGESNSVSEPVKQAIAQVQANGIQVALATGRMYYSALRFHQAIDSQLPIIAYNGAWIQCPLTGVRHQHFPVPSAIALELLDYFEQPQWNQDIEVHCYIDDRLYVREVTPRTQVYQQRSGIEPVVVGDLRNILALKTTKVLAIGKPNLMNQLLSELQQQYRRDQLHLTQSTPSYFEVTHPQASKGYATRFLAEELLGFEASQVMAIGDNFNDAEMLEYVGLGVAMGNAPEPIQQMAQWIAPSVEEDGVATAIKKFLLN</sequence>
<dbReference type="InterPro" id="IPR036412">
    <property type="entry name" value="HAD-like_sf"/>
</dbReference>
<organism evidence="1 2">
    <name type="scientific">Rippkaea orientalis (strain PCC 8801 / RF-1)</name>
    <name type="common">Cyanothece sp. (strain PCC 8801)</name>
    <dbReference type="NCBI Taxonomy" id="41431"/>
    <lineage>
        <taxon>Bacteria</taxon>
        <taxon>Bacillati</taxon>
        <taxon>Cyanobacteriota</taxon>
        <taxon>Cyanophyceae</taxon>
        <taxon>Oscillatoriophycideae</taxon>
        <taxon>Chroococcales</taxon>
        <taxon>Aphanothecaceae</taxon>
        <taxon>Rippkaea</taxon>
        <taxon>Rippkaea orientalis</taxon>
    </lineage>
</organism>
<keyword evidence="2" id="KW-1185">Reference proteome</keyword>
<dbReference type="InterPro" id="IPR000150">
    <property type="entry name" value="Cof"/>
</dbReference>
<reference evidence="2" key="1">
    <citation type="journal article" date="2011" name="MBio">
        <title>Novel metabolic attributes of the genus Cyanothece, comprising a group of unicellular nitrogen-fixing Cyanobacteria.</title>
        <authorList>
            <person name="Bandyopadhyay A."/>
            <person name="Elvitigala T."/>
            <person name="Welsh E."/>
            <person name="Stockel J."/>
            <person name="Liberton M."/>
            <person name="Min H."/>
            <person name="Sherman L.A."/>
            <person name="Pakrasi H.B."/>
        </authorList>
    </citation>
    <scope>NUCLEOTIDE SEQUENCE [LARGE SCALE GENOMIC DNA]</scope>
    <source>
        <strain evidence="2">PCC 8801</strain>
    </source>
</reference>
<dbReference type="GO" id="GO:0005829">
    <property type="term" value="C:cytosol"/>
    <property type="evidence" value="ECO:0007669"/>
    <property type="project" value="TreeGrafter"/>
</dbReference>
<dbReference type="AlphaFoldDB" id="B7K5B3"/>
<dbReference type="KEGG" id="cyp:PCC8801_4000"/>
<protein>
    <submittedName>
        <fullName evidence="1">Cof-like hydrolase</fullName>
    </submittedName>
</protein>
<dbReference type="InterPro" id="IPR006379">
    <property type="entry name" value="HAD-SF_hydro_IIB"/>
</dbReference>
<dbReference type="PANTHER" id="PTHR10000">
    <property type="entry name" value="PHOSPHOSERINE PHOSPHATASE"/>
    <property type="match status" value="1"/>
</dbReference>
<dbReference type="EMBL" id="CP001287">
    <property type="protein sequence ID" value="ACK67939.1"/>
    <property type="molecule type" value="Genomic_DNA"/>
</dbReference>
<dbReference type="SFLD" id="SFLDG01140">
    <property type="entry name" value="C2.B:_Phosphomannomutase_and_P"/>
    <property type="match status" value="1"/>
</dbReference>
<dbReference type="Proteomes" id="UP000008204">
    <property type="component" value="Chromosome"/>
</dbReference>
<dbReference type="PROSITE" id="PS01229">
    <property type="entry name" value="COF_2"/>
    <property type="match status" value="1"/>
</dbReference>
<dbReference type="HOGENOM" id="CLU_044146_0_2_3"/>
<accession>B7K5B3</accession>
<dbReference type="InterPro" id="IPR023214">
    <property type="entry name" value="HAD_sf"/>
</dbReference>
<dbReference type="NCBIfam" id="TIGR00099">
    <property type="entry name" value="Cof-subfamily"/>
    <property type="match status" value="1"/>
</dbReference>
<dbReference type="OrthoDB" id="9781413at2"/>
<dbReference type="Pfam" id="PF08282">
    <property type="entry name" value="Hydrolase_3"/>
    <property type="match status" value="1"/>
</dbReference>
<dbReference type="PANTHER" id="PTHR10000:SF8">
    <property type="entry name" value="HAD SUPERFAMILY HYDROLASE-LIKE, TYPE 3"/>
    <property type="match status" value="1"/>
</dbReference>
<evidence type="ECO:0000313" key="2">
    <source>
        <dbReference type="Proteomes" id="UP000008204"/>
    </source>
</evidence>
<dbReference type="GO" id="GO:0016791">
    <property type="term" value="F:phosphatase activity"/>
    <property type="evidence" value="ECO:0007669"/>
    <property type="project" value="UniProtKB-ARBA"/>
</dbReference>
<dbReference type="Gene3D" id="3.30.1240.10">
    <property type="match status" value="1"/>
</dbReference>
<dbReference type="CDD" id="cd07516">
    <property type="entry name" value="HAD_Pase"/>
    <property type="match status" value="1"/>
</dbReference>
<gene>
    <name evidence="1" type="ordered locus">PCC8801_4000</name>
</gene>
<dbReference type="GO" id="GO:0000287">
    <property type="term" value="F:magnesium ion binding"/>
    <property type="evidence" value="ECO:0007669"/>
    <property type="project" value="TreeGrafter"/>
</dbReference>
<dbReference type="Gene3D" id="3.40.50.1000">
    <property type="entry name" value="HAD superfamily/HAD-like"/>
    <property type="match status" value="1"/>
</dbReference>
<dbReference type="eggNOG" id="COG0561">
    <property type="taxonomic scope" value="Bacteria"/>
</dbReference>